<keyword evidence="3" id="KW-1185">Reference proteome</keyword>
<dbReference type="AlphaFoldDB" id="A0A923HFN5"/>
<dbReference type="Proteomes" id="UP000634011">
    <property type="component" value="Unassembled WGS sequence"/>
</dbReference>
<proteinExistence type="predicted"/>
<accession>A0A923HFN5</accession>
<keyword evidence="1" id="KW-0812">Transmembrane</keyword>
<sequence>MNTKDLKNKIIGYGKSAISIVKPRIIGSMFDAAQKIPESFIGEYIRGQARLGAYKFLFETHRSVINAILWQNALLLSSIMLVYFFQSAIPFYLAYAFVAIYSASIVLRSWPKLRQWFKFRSLFLIVKQTISEEIENELCRLPIYGKKAIEYLGPDLDTLSHDITDELLPDIRAALIHMGLTLVMAFIAFRLTAIPMLEHRALHLG</sequence>
<feature type="transmembrane region" description="Helical" evidence="1">
    <location>
        <begin position="64"/>
        <end position="85"/>
    </location>
</feature>
<keyword evidence="1" id="KW-1133">Transmembrane helix</keyword>
<dbReference type="EMBL" id="JACOFV010000003">
    <property type="protein sequence ID" value="MBC3861513.1"/>
    <property type="molecule type" value="Genomic_DNA"/>
</dbReference>
<comment type="caution">
    <text evidence="2">The sequence shown here is derived from an EMBL/GenBank/DDBJ whole genome shotgun (WGS) entry which is preliminary data.</text>
</comment>
<evidence type="ECO:0000256" key="1">
    <source>
        <dbReference type="SAM" id="Phobius"/>
    </source>
</evidence>
<feature type="transmembrane region" description="Helical" evidence="1">
    <location>
        <begin position="91"/>
        <end position="110"/>
    </location>
</feature>
<name>A0A923HFN5_9BURK</name>
<gene>
    <name evidence="2" type="ORF">H8K32_05315</name>
</gene>
<keyword evidence="1" id="KW-0472">Membrane</keyword>
<evidence type="ECO:0000313" key="3">
    <source>
        <dbReference type="Proteomes" id="UP000634011"/>
    </source>
</evidence>
<dbReference type="RefSeq" id="WP_186911437.1">
    <property type="nucleotide sequence ID" value="NZ_JACOFV010000003.1"/>
</dbReference>
<evidence type="ECO:0000313" key="2">
    <source>
        <dbReference type="EMBL" id="MBC3861513.1"/>
    </source>
</evidence>
<feature type="transmembrane region" description="Helical" evidence="1">
    <location>
        <begin position="174"/>
        <end position="197"/>
    </location>
</feature>
<organism evidence="2 3">
    <name type="scientific">Undibacterium jejuense</name>
    <dbReference type="NCBI Taxonomy" id="1344949"/>
    <lineage>
        <taxon>Bacteria</taxon>
        <taxon>Pseudomonadati</taxon>
        <taxon>Pseudomonadota</taxon>
        <taxon>Betaproteobacteria</taxon>
        <taxon>Burkholderiales</taxon>
        <taxon>Oxalobacteraceae</taxon>
        <taxon>Undibacterium</taxon>
    </lineage>
</organism>
<protein>
    <submittedName>
        <fullName evidence="2">Uncharacterized protein</fullName>
    </submittedName>
</protein>
<reference evidence="2" key="1">
    <citation type="submission" date="2020-08" db="EMBL/GenBank/DDBJ databases">
        <title>Novel species isolated from subtropical streams in China.</title>
        <authorList>
            <person name="Lu H."/>
        </authorList>
    </citation>
    <scope>NUCLEOTIDE SEQUENCE</scope>
    <source>
        <strain evidence="2">KACC 12607</strain>
    </source>
</reference>